<sequence length="437" mass="48959">MCPECAGVRFSYRCRTCHGFARLESDARCRACTAQSRLTALTTDPVTGATPEWLQPLVDELAAYENPSSLDAYLRGPGGQLVRQLATSALLPTHEALDELRQTASVNHLRDLLVLVGILPSRDEQLAQLARDITVHATELDPGNRLILTRYGRWSLMPLAQHAIRHGKPLTKGQRAYLLRRLRVARQFLGHLHGRGVLLADCTQARCDRWATQHRHYQSELRHFLVWSADARLSPPRIAIAAAQHAEDRSIMSDTERVLTALRLETNETVSLADRVAGCLVLQYGQLCTRIVSLTLDDVQHHPNEPDTLGLLFGRDQLWLRPRLSALLQRLIDGRTPPTVIARSHPTPYLFPGMRPGRHLTANALSERLVRLGIPATRLARNGAWLSLVSSVHWKMLADLIGTCNATAHRWHQHSATDRASYVAMRMRDRPPPSVPE</sequence>
<evidence type="ECO:0000313" key="2">
    <source>
        <dbReference type="Proteomes" id="UP001163878"/>
    </source>
</evidence>
<accession>A0ABY6HZE3</accession>
<evidence type="ECO:0008006" key="3">
    <source>
        <dbReference type="Google" id="ProtNLM"/>
    </source>
</evidence>
<dbReference type="Proteomes" id="UP001163878">
    <property type="component" value="Chromosome"/>
</dbReference>
<name>A0ABY6HZE3_STRPE</name>
<dbReference type="EMBL" id="CP107567">
    <property type="protein sequence ID" value="UYQ60073.1"/>
    <property type="molecule type" value="Genomic_DNA"/>
</dbReference>
<keyword evidence="2" id="KW-1185">Reference proteome</keyword>
<evidence type="ECO:0000313" key="1">
    <source>
        <dbReference type="EMBL" id="UYQ60073.1"/>
    </source>
</evidence>
<reference evidence="1" key="1">
    <citation type="submission" date="2022-10" db="EMBL/GenBank/DDBJ databases">
        <title>Cytochrome P450 Catalyzes Benzene Ring Formation in the Biosynthesis of Trialkyl-Substituted Aromatic Polyketides.</title>
        <authorList>
            <person name="Zhao E."/>
            <person name="Ge H."/>
        </authorList>
    </citation>
    <scope>NUCLEOTIDE SEQUENCE</scope>
    <source>
        <strain evidence="1">NA0869</strain>
    </source>
</reference>
<gene>
    <name evidence="1" type="ORF">OGH68_00260</name>
</gene>
<proteinExistence type="predicted"/>
<protein>
    <recommendedName>
        <fullName evidence="3">Integrase</fullName>
    </recommendedName>
</protein>
<organism evidence="1 2">
    <name type="scientific">Streptomyces peucetius</name>
    <dbReference type="NCBI Taxonomy" id="1950"/>
    <lineage>
        <taxon>Bacteria</taxon>
        <taxon>Bacillati</taxon>
        <taxon>Actinomycetota</taxon>
        <taxon>Actinomycetes</taxon>
        <taxon>Kitasatosporales</taxon>
        <taxon>Streptomycetaceae</taxon>
        <taxon>Streptomyces</taxon>
    </lineage>
</organism>
<dbReference type="RefSeq" id="WP_264241219.1">
    <property type="nucleotide sequence ID" value="NZ_CP107567.1"/>
</dbReference>